<sequence length="65" mass="6546">MRVVFVVAMMGLLAGCGVDGEPWTPTMSGTVGIGSDGVHTSGHIGISNGPVSISVGGGCYRYGCW</sequence>
<dbReference type="STRING" id="1280847.SAMN04488036_102460"/>
<keyword evidence="2" id="KW-1185">Reference proteome</keyword>
<dbReference type="RefSeq" id="WP_212611519.1">
    <property type="nucleotide sequence ID" value="NZ_FOSZ01000002.1"/>
</dbReference>
<dbReference type="AlphaFoldDB" id="A0A1I4CSF8"/>
<accession>A0A1I4CSF8</accession>
<evidence type="ECO:0008006" key="3">
    <source>
        <dbReference type="Google" id="ProtNLM"/>
    </source>
</evidence>
<name>A0A1I4CSF8_9RHOB</name>
<dbReference type="PROSITE" id="PS51257">
    <property type="entry name" value="PROKAR_LIPOPROTEIN"/>
    <property type="match status" value="1"/>
</dbReference>
<organism evidence="1 2">
    <name type="scientific">Shimia haliotis</name>
    <dbReference type="NCBI Taxonomy" id="1280847"/>
    <lineage>
        <taxon>Bacteria</taxon>
        <taxon>Pseudomonadati</taxon>
        <taxon>Pseudomonadota</taxon>
        <taxon>Alphaproteobacteria</taxon>
        <taxon>Rhodobacterales</taxon>
        <taxon>Roseobacteraceae</taxon>
    </lineage>
</organism>
<evidence type="ECO:0000313" key="2">
    <source>
        <dbReference type="Proteomes" id="UP000198851"/>
    </source>
</evidence>
<protein>
    <recommendedName>
        <fullName evidence="3">Lipoprotein</fullName>
    </recommendedName>
</protein>
<proteinExistence type="predicted"/>
<reference evidence="2" key="1">
    <citation type="submission" date="2016-10" db="EMBL/GenBank/DDBJ databases">
        <authorList>
            <person name="Varghese N."/>
            <person name="Submissions S."/>
        </authorList>
    </citation>
    <scope>NUCLEOTIDE SEQUENCE [LARGE SCALE GENOMIC DNA]</scope>
    <source>
        <strain evidence="2">DSM 28453</strain>
    </source>
</reference>
<dbReference type="Proteomes" id="UP000198851">
    <property type="component" value="Unassembled WGS sequence"/>
</dbReference>
<evidence type="ECO:0000313" key="1">
    <source>
        <dbReference type="EMBL" id="SFK83845.1"/>
    </source>
</evidence>
<gene>
    <name evidence="1" type="ORF">SAMN04488036_102460</name>
</gene>
<dbReference type="EMBL" id="FOSZ01000002">
    <property type="protein sequence ID" value="SFK83845.1"/>
    <property type="molecule type" value="Genomic_DNA"/>
</dbReference>